<dbReference type="Pfam" id="PF00188">
    <property type="entry name" value="CAP"/>
    <property type="match status" value="1"/>
</dbReference>
<dbReference type="PROSITE" id="PS51257">
    <property type="entry name" value="PROKAR_LIPOPROTEIN"/>
    <property type="match status" value="1"/>
</dbReference>
<feature type="domain" description="SCP" evidence="1">
    <location>
        <begin position="204"/>
        <end position="326"/>
    </location>
</feature>
<dbReference type="PANTHER" id="PTHR31157:SF1">
    <property type="entry name" value="SCP DOMAIN-CONTAINING PROTEIN"/>
    <property type="match status" value="1"/>
</dbReference>
<organism evidence="2 3">
    <name type="scientific">Microvenator marinus</name>
    <dbReference type="NCBI Taxonomy" id="2600177"/>
    <lineage>
        <taxon>Bacteria</taxon>
        <taxon>Deltaproteobacteria</taxon>
        <taxon>Bradymonadales</taxon>
        <taxon>Microvenatoraceae</taxon>
        <taxon>Microvenator</taxon>
    </lineage>
</organism>
<dbReference type="SUPFAM" id="SSF55797">
    <property type="entry name" value="PR-1-like"/>
    <property type="match status" value="1"/>
</dbReference>
<dbReference type="InterPro" id="IPR014044">
    <property type="entry name" value="CAP_dom"/>
</dbReference>
<dbReference type="AlphaFoldDB" id="A0A5B8XTK8"/>
<evidence type="ECO:0000259" key="1">
    <source>
        <dbReference type="Pfam" id="PF00188"/>
    </source>
</evidence>
<accession>A0A5B8XTK8</accession>
<dbReference type="Proteomes" id="UP000321595">
    <property type="component" value="Chromosome"/>
</dbReference>
<dbReference type="CDD" id="cd05379">
    <property type="entry name" value="CAP_bacterial"/>
    <property type="match status" value="1"/>
</dbReference>
<sequence length="333" mass="35021">MLQRVFISLFLIVSGCEASLTTNYDVDPAETPDVSNPDSSSGDVGLLDMGGVADMPAEMPDQDLDVATEDMTLADMPADMVVDMPRDMPADMVPDMPVDMVADMPDQATGPVCGNGVTEAPETCDGNCPQSCEAMVCQTATMSGTPQNCDVECSYQAIVTCTNNDGCCAPGCNANNDDDCVVDCRNPASWPTGWATYEQEVVTLLNQYRSSSQNCGTRGTFSAAGPLVMSPTLQEASRCHSVDMGVHNTLTHTGSDGSSFSQRASAAGYTGFAANENAGKGYSTPASVVQGWMNSDGHCANVMNPNINRVGVGYYLHATSGRWWTMVGGINGN</sequence>
<dbReference type="EMBL" id="CP042467">
    <property type="protein sequence ID" value="QED29010.1"/>
    <property type="molecule type" value="Genomic_DNA"/>
</dbReference>
<evidence type="ECO:0000313" key="3">
    <source>
        <dbReference type="Proteomes" id="UP000321595"/>
    </source>
</evidence>
<proteinExistence type="predicted"/>
<dbReference type="InterPro" id="IPR035940">
    <property type="entry name" value="CAP_sf"/>
</dbReference>
<name>A0A5B8XTK8_9DELT</name>
<dbReference type="PANTHER" id="PTHR31157">
    <property type="entry name" value="SCP DOMAIN-CONTAINING PROTEIN"/>
    <property type="match status" value="1"/>
</dbReference>
<evidence type="ECO:0000313" key="2">
    <source>
        <dbReference type="EMBL" id="QED29010.1"/>
    </source>
</evidence>
<keyword evidence="3" id="KW-1185">Reference proteome</keyword>
<dbReference type="RefSeq" id="WP_146961941.1">
    <property type="nucleotide sequence ID" value="NZ_CP042467.1"/>
</dbReference>
<gene>
    <name evidence="2" type="ORF">FRD01_17545</name>
</gene>
<reference evidence="2 3" key="1">
    <citation type="submission" date="2019-08" db="EMBL/GenBank/DDBJ databases">
        <authorList>
            <person name="Liang Q."/>
        </authorList>
    </citation>
    <scope>NUCLEOTIDE SEQUENCE [LARGE SCALE GENOMIC DNA]</scope>
    <source>
        <strain evidence="2 3">V1718</strain>
    </source>
</reference>
<dbReference type="OrthoDB" id="68195at2"/>
<dbReference type="Gene3D" id="3.40.33.10">
    <property type="entry name" value="CAP"/>
    <property type="match status" value="1"/>
</dbReference>
<dbReference type="KEGG" id="bbae:FRD01_17545"/>
<protein>
    <recommendedName>
        <fullName evidence="1">SCP domain-containing protein</fullName>
    </recommendedName>
</protein>